<evidence type="ECO:0000313" key="6">
    <source>
        <dbReference type="Proteomes" id="UP000197050"/>
    </source>
</evidence>
<comment type="function">
    <text evidence="3">Inhibits all the catalytic activities of DNA gyrase by preventing its interaction with DNA. Acts by binding directly to the C-terminal domain of GyrB, which probably disrupts DNA binding by the gyrase.</text>
</comment>
<dbReference type="GO" id="GO:0008270">
    <property type="term" value="F:zinc ion binding"/>
    <property type="evidence" value="ECO:0007669"/>
    <property type="project" value="UniProtKB-UniRule"/>
</dbReference>
<evidence type="ECO:0000313" key="7">
    <source>
        <dbReference type="Proteomes" id="UP001272940"/>
    </source>
</evidence>
<keyword evidence="7" id="KW-1185">Reference proteome</keyword>
<comment type="similarity">
    <text evidence="3">Belongs to the DNA gyrase inhibitor YacG family.</text>
</comment>
<dbReference type="SUPFAM" id="SSF57716">
    <property type="entry name" value="Glucocorticoid receptor-like (DNA-binding domain)"/>
    <property type="match status" value="1"/>
</dbReference>
<feature type="binding site" evidence="3">
    <location>
        <position position="4"/>
    </location>
    <ligand>
        <name>Zn(2+)</name>
        <dbReference type="ChEBI" id="CHEBI:29105"/>
    </ligand>
</feature>
<dbReference type="Proteomes" id="UP001272940">
    <property type="component" value="Unassembled WGS sequence"/>
</dbReference>
<dbReference type="Gene3D" id="3.30.50.10">
    <property type="entry name" value="Erythroid Transcription Factor GATA-1, subunit A"/>
    <property type="match status" value="1"/>
</dbReference>
<dbReference type="AlphaFoldDB" id="A0A1Z3UBQ3"/>
<evidence type="ECO:0000256" key="1">
    <source>
        <dbReference type="ARBA" id="ARBA00022723"/>
    </source>
</evidence>
<reference evidence="5 7" key="4">
    <citation type="journal article" date="2023" name="FEMS Microbes">
        <title>Whole genomes of deep-sea sponge-associated bacteria exhibit high novel natural product potential.</title>
        <authorList>
            <person name="Hesketh-Best P.J."/>
            <person name="January G.G."/>
            <person name="Koch M.J."/>
            <person name="Warburton P.J."/>
            <person name="Howell K.L."/>
            <person name="Upton M."/>
        </authorList>
    </citation>
    <scope>NUCLEOTIDE SEQUENCE [LARGE SCALE GENOMIC DNA]</scope>
    <source>
        <strain evidence="5 7">PC206-O</strain>
    </source>
</reference>
<dbReference type="InterPro" id="IPR013088">
    <property type="entry name" value="Znf_NHR/GATA"/>
</dbReference>
<proteinExistence type="inferred from homology"/>
<feature type="binding site" evidence="3">
    <location>
        <position position="7"/>
    </location>
    <ligand>
        <name>Zn(2+)</name>
        <dbReference type="ChEBI" id="CHEBI:29105"/>
    </ligand>
</feature>
<dbReference type="PANTHER" id="PTHR36150">
    <property type="entry name" value="DNA GYRASE INHIBITOR YACG"/>
    <property type="match status" value="1"/>
</dbReference>
<dbReference type="GeneID" id="34013520"/>
<dbReference type="HAMAP" id="MF_00649">
    <property type="entry name" value="DNA_gyrase_inhibitor_YacG"/>
    <property type="match status" value="1"/>
</dbReference>
<reference evidence="6" key="1">
    <citation type="submission" date="2017-06" db="EMBL/GenBank/DDBJ databases">
        <title>FDA dAtabase for Regulatory Grade micrObial Sequences (FDA-ARGOS): Supporting development and validation of Infectious Disease Dx tests.</title>
        <authorList>
            <person name="Minogue T."/>
            <person name="Wolcott M."/>
            <person name="Wasieloski L."/>
            <person name="Aguilar W."/>
            <person name="Moore D."/>
            <person name="Tallon L."/>
            <person name="Sadzewicz L."/>
            <person name="Sengamalay N."/>
            <person name="Ott S."/>
            <person name="Godinez A."/>
            <person name="Nagaraj S."/>
            <person name="Nadendla S."/>
            <person name="Geyer C."/>
            <person name="Sichtig H."/>
        </authorList>
    </citation>
    <scope>NUCLEOTIDE SEQUENCE [LARGE SCALE GENOMIC DNA]</scope>
    <source>
        <strain evidence="6">FDAARGOS_289</strain>
    </source>
</reference>
<dbReference type="InterPro" id="IPR005584">
    <property type="entry name" value="DNA_gyrase_inhibitor_YacG"/>
</dbReference>
<reference evidence="4" key="2">
    <citation type="submission" date="2017-12" db="EMBL/GenBank/DDBJ databases">
        <title>FDA dAtabase for Regulatory Grade micrObial Sequences (FDA-ARGOS): Supporting development and validation of Infectious Disease Dx tests.</title>
        <authorList>
            <person name="Campos J."/>
            <person name="Goldberg B."/>
            <person name="Tallon L."/>
            <person name="Sadzewicz L."/>
            <person name="Sengamalay N."/>
            <person name="Ott S."/>
            <person name="Godinez A."/>
            <person name="Nagaraj S."/>
            <person name="Vavikolanu K."/>
            <person name="Vyas G."/>
            <person name="Nadendla S."/>
            <person name="Aluvathingal J."/>
            <person name="Geyer C."/>
            <person name="Nandy P."/>
            <person name="Hobson J."/>
            <person name="Sichtig H."/>
        </authorList>
    </citation>
    <scope>NUCLEOTIDE SEQUENCE</scope>
    <source>
        <strain evidence="4">FDAARGOS_289</strain>
    </source>
</reference>
<gene>
    <name evidence="3 5" type="primary">yacG</name>
    <name evidence="4" type="ORF">CEP68_14855</name>
    <name evidence="5" type="ORF">NJD11_05725</name>
</gene>
<dbReference type="GO" id="GO:0008657">
    <property type="term" value="F:DNA topoisomerase type II (double strand cut, ATP-hydrolyzing) inhibitor activity"/>
    <property type="evidence" value="ECO:0007669"/>
    <property type="project" value="UniProtKB-UniRule"/>
</dbReference>
<dbReference type="EMBL" id="JAMYEC010000003">
    <property type="protein sequence ID" value="MDX2334439.1"/>
    <property type="molecule type" value="Genomic_DNA"/>
</dbReference>
<dbReference type="GO" id="GO:0006355">
    <property type="term" value="P:regulation of DNA-templated transcription"/>
    <property type="evidence" value="ECO:0007669"/>
    <property type="project" value="InterPro"/>
</dbReference>
<dbReference type="PANTHER" id="PTHR36150:SF1">
    <property type="entry name" value="DNA GYRASE INHIBITOR YACG"/>
    <property type="match status" value="1"/>
</dbReference>
<dbReference type="Pfam" id="PF03884">
    <property type="entry name" value="YacG"/>
    <property type="match status" value="1"/>
</dbReference>
<reference evidence="5" key="3">
    <citation type="submission" date="2022-06" db="EMBL/GenBank/DDBJ databases">
        <authorList>
            <person name="Hesketh-Best P.J."/>
            <person name="Koch M.J."/>
        </authorList>
    </citation>
    <scope>NUCLEOTIDE SEQUENCE</scope>
    <source>
        <strain evidence="5">PC206-O</strain>
    </source>
</reference>
<dbReference type="RefSeq" id="WP_082854100.1">
    <property type="nucleotide sequence ID" value="NZ_CP022048.2"/>
</dbReference>
<sequence length="54" mass="6057">MASCPICRKADADPKYKPFCSRRCSDVDLQRWFTGGYAIPVALDEGAEDDDEKD</sequence>
<dbReference type="EMBL" id="CP022048">
    <property type="protein sequence ID" value="ASE40662.1"/>
    <property type="molecule type" value="Genomic_DNA"/>
</dbReference>
<organism evidence="4 6">
    <name type="scientific">Brevundimonas vesicularis</name>
    <name type="common">Pseudomonas vesicularis</name>
    <dbReference type="NCBI Taxonomy" id="41276"/>
    <lineage>
        <taxon>Bacteria</taxon>
        <taxon>Pseudomonadati</taxon>
        <taxon>Pseudomonadota</taxon>
        <taxon>Alphaproteobacteria</taxon>
        <taxon>Caulobacterales</taxon>
        <taxon>Caulobacteraceae</taxon>
        <taxon>Brevundimonas</taxon>
    </lineage>
</organism>
<evidence type="ECO:0000313" key="4">
    <source>
        <dbReference type="EMBL" id="ASE40662.1"/>
    </source>
</evidence>
<comment type="subunit">
    <text evidence="3">Interacts with GyrB.</text>
</comment>
<evidence type="ECO:0000256" key="2">
    <source>
        <dbReference type="ARBA" id="ARBA00022833"/>
    </source>
</evidence>
<accession>A0A1Z3UBQ3</accession>
<feature type="binding site" evidence="3">
    <location>
        <position position="20"/>
    </location>
    <ligand>
        <name>Zn(2+)</name>
        <dbReference type="ChEBI" id="CHEBI:29105"/>
    </ligand>
</feature>
<dbReference type="Proteomes" id="UP000197050">
    <property type="component" value="Chromosome"/>
</dbReference>
<dbReference type="KEGG" id="bvc:CEP68_14855"/>
<protein>
    <recommendedName>
        <fullName evidence="3">DNA gyrase inhibitor YacG</fullName>
    </recommendedName>
</protein>
<evidence type="ECO:0000313" key="5">
    <source>
        <dbReference type="EMBL" id="MDX2334439.1"/>
    </source>
</evidence>
<name>A0A1Z3UBQ3_BREVE</name>
<feature type="binding site" evidence="3">
    <location>
        <position position="24"/>
    </location>
    <ligand>
        <name>Zn(2+)</name>
        <dbReference type="ChEBI" id="CHEBI:29105"/>
    </ligand>
</feature>
<keyword evidence="2 3" id="KW-0862">Zinc</keyword>
<evidence type="ECO:0000256" key="3">
    <source>
        <dbReference type="HAMAP-Rule" id="MF_00649"/>
    </source>
</evidence>
<comment type="cofactor">
    <cofactor evidence="3">
        <name>Zn(2+)</name>
        <dbReference type="ChEBI" id="CHEBI:29105"/>
    </cofactor>
    <text evidence="3">Binds 1 zinc ion.</text>
</comment>
<keyword evidence="1 3" id="KW-0479">Metal-binding</keyword>